<dbReference type="PANTHER" id="PTHR32387:SF11">
    <property type="entry name" value="PROTEIN NO VEIN C-TERMINAL DOMAIN-CONTAINING PROTEIN"/>
    <property type="match status" value="1"/>
</dbReference>
<dbReference type="AlphaFoldDB" id="A0A2P5CWZ3"/>
<dbReference type="OrthoDB" id="1262810at2759"/>
<name>A0A2P5CWZ3_PARAD</name>
<evidence type="ECO:0000313" key="2">
    <source>
        <dbReference type="Proteomes" id="UP000237105"/>
    </source>
</evidence>
<protein>
    <submittedName>
        <fullName evidence="1">Uncharacterized protein</fullName>
    </submittedName>
</protein>
<accession>A0A2P5CWZ3</accession>
<keyword evidence="2" id="KW-1185">Reference proteome</keyword>
<dbReference type="PANTHER" id="PTHR32387">
    <property type="entry name" value="WU:FJ29H11"/>
    <property type="match status" value="1"/>
</dbReference>
<sequence>MDLPDLSPPNLELEIASSQLSIEQAFLLLDWIRLLRTKGFNIPERFKEGIQNGKWMKTYTGYKSPRKAVLPNEMGREMFVLMKHILKDISVIDQEFYSNKMSMYQETDHCPICLSCFFWNENRAGLFFADIHWFLEAKECDRRGMALKKGKWLKTHQGYNAPEGSVLLLSKIEAAFCLTTTDLLVVDEAHYGSQLGSFLPELKLLGVIIDFVESLKLIAEKASFPPHLPFVTSDFGLLMLKCIKCSGPNATRLIERVRGQPWLKTTFGFKSSSEITFPNSRWDSLARALQIPTIDELYYGDELSYYLSDVSATGVAVDRANIIEMIAAEFKSLSLSFKLGPDIVLSMLDCFKEMRRASSSRCSELQWLHTEKQLKTRHGYKAPTESIIFSMKWAAVSCFVDLPIIDDVFYSIVIYKYKDELQIMGIITDFEGGAGLVLEGLKSPIEPEIVTANGTMALLKCLKSALSEHRDQSAPESFLKNISKNKCLKTATGYLVPGECVLFSSAWGKILKQTDVASIDITETSLIKRLYNFLSQFNCKPEKLEESNSQVWIPNLVGDGGKWVNTDFCIIRDKNDLFGSRLYSVSQFYKPELLHDYFLPLLESENFLQWMNISGYGMIGC</sequence>
<dbReference type="InterPro" id="IPR052957">
    <property type="entry name" value="Auxin_embryo_med"/>
</dbReference>
<dbReference type="EMBL" id="JXTB01000086">
    <property type="protein sequence ID" value="PON65582.1"/>
    <property type="molecule type" value="Genomic_DNA"/>
</dbReference>
<organism evidence="1 2">
    <name type="scientific">Parasponia andersonii</name>
    <name type="common">Sponia andersonii</name>
    <dbReference type="NCBI Taxonomy" id="3476"/>
    <lineage>
        <taxon>Eukaryota</taxon>
        <taxon>Viridiplantae</taxon>
        <taxon>Streptophyta</taxon>
        <taxon>Embryophyta</taxon>
        <taxon>Tracheophyta</taxon>
        <taxon>Spermatophyta</taxon>
        <taxon>Magnoliopsida</taxon>
        <taxon>eudicotyledons</taxon>
        <taxon>Gunneridae</taxon>
        <taxon>Pentapetalae</taxon>
        <taxon>rosids</taxon>
        <taxon>fabids</taxon>
        <taxon>Rosales</taxon>
        <taxon>Cannabaceae</taxon>
        <taxon>Parasponia</taxon>
    </lineage>
</organism>
<evidence type="ECO:0000313" key="1">
    <source>
        <dbReference type="EMBL" id="PON65582.1"/>
    </source>
</evidence>
<comment type="caution">
    <text evidence="1">The sequence shown here is derived from an EMBL/GenBank/DDBJ whole genome shotgun (WGS) entry which is preliminary data.</text>
</comment>
<proteinExistence type="predicted"/>
<reference evidence="2" key="1">
    <citation type="submission" date="2016-06" db="EMBL/GenBank/DDBJ databases">
        <title>Parallel loss of symbiosis genes in relatives of nitrogen-fixing non-legume Parasponia.</title>
        <authorList>
            <person name="Van Velzen R."/>
            <person name="Holmer R."/>
            <person name="Bu F."/>
            <person name="Rutten L."/>
            <person name="Van Zeijl A."/>
            <person name="Liu W."/>
            <person name="Santuari L."/>
            <person name="Cao Q."/>
            <person name="Sharma T."/>
            <person name="Shen D."/>
            <person name="Roswanjaya Y."/>
            <person name="Wardhani T."/>
            <person name="Kalhor M.S."/>
            <person name="Jansen J."/>
            <person name="Van den Hoogen J."/>
            <person name="Gungor B."/>
            <person name="Hartog M."/>
            <person name="Hontelez J."/>
            <person name="Verver J."/>
            <person name="Yang W.-C."/>
            <person name="Schijlen E."/>
            <person name="Repin R."/>
            <person name="Schilthuizen M."/>
            <person name="Schranz E."/>
            <person name="Heidstra R."/>
            <person name="Miyata K."/>
            <person name="Fedorova E."/>
            <person name="Kohlen W."/>
            <person name="Bisseling T."/>
            <person name="Smit S."/>
            <person name="Geurts R."/>
        </authorList>
    </citation>
    <scope>NUCLEOTIDE SEQUENCE [LARGE SCALE GENOMIC DNA]</scope>
    <source>
        <strain evidence="2">cv. WU1-14</strain>
    </source>
</reference>
<gene>
    <name evidence="1" type="ORF">PanWU01x14_115940</name>
</gene>
<dbReference type="STRING" id="3476.A0A2P5CWZ3"/>
<dbReference type="Proteomes" id="UP000237105">
    <property type="component" value="Unassembled WGS sequence"/>
</dbReference>